<keyword evidence="1" id="KW-0472">Membrane</keyword>
<reference evidence="3" key="2">
    <citation type="submission" date="2017-02" db="UniProtKB">
        <authorList>
            <consortium name="WormBaseParasite"/>
        </authorList>
    </citation>
    <scope>IDENTIFICATION</scope>
</reference>
<proteinExistence type="predicted"/>
<reference evidence="2" key="1">
    <citation type="submission" date="2012-09" db="EMBL/GenBank/DDBJ databases">
        <authorList>
            <person name="Martin A.A."/>
        </authorList>
    </citation>
    <scope>NUCLEOTIDE SEQUENCE</scope>
</reference>
<sequence>LVSDNTKTNKDHTGEHHHVGLWTLNRERLMLLRLSAILLTIYFIYFIEFVAYYRQKQQGFDLNSKTTAESQIVLTYHWENRLQFEWV</sequence>
<accession>A0A0K0DP42</accession>
<dbReference type="Proteomes" id="UP000035642">
    <property type="component" value="Unassembled WGS sequence"/>
</dbReference>
<evidence type="ECO:0000313" key="2">
    <source>
        <dbReference type="Proteomes" id="UP000035642"/>
    </source>
</evidence>
<keyword evidence="1" id="KW-1133">Transmembrane helix</keyword>
<keyword evidence="2" id="KW-1185">Reference proteome</keyword>
<organism evidence="2 3">
    <name type="scientific">Angiostrongylus cantonensis</name>
    <name type="common">Rat lungworm</name>
    <dbReference type="NCBI Taxonomy" id="6313"/>
    <lineage>
        <taxon>Eukaryota</taxon>
        <taxon>Metazoa</taxon>
        <taxon>Ecdysozoa</taxon>
        <taxon>Nematoda</taxon>
        <taxon>Chromadorea</taxon>
        <taxon>Rhabditida</taxon>
        <taxon>Rhabditina</taxon>
        <taxon>Rhabditomorpha</taxon>
        <taxon>Strongyloidea</taxon>
        <taxon>Metastrongylidae</taxon>
        <taxon>Angiostrongylus</taxon>
    </lineage>
</organism>
<keyword evidence="1" id="KW-0812">Transmembrane</keyword>
<name>A0A0K0DP42_ANGCA</name>
<dbReference type="WBParaSite" id="ACAC_0001353101-mRNA-1">
    <property type="protein sequence ID" value="ACAC_0001353101-mRNA-1"/>
    <property type="gene ID" value="ACAC_0001353101"/>
</dbReference>
<evidence type="ECO:0000313" key="3">
    <source>
        <dbReference type="WBParaSite" id="ACAC_0001353101-mRNA-1"/>
    </source>
</evidence>
<dbReference type="AlphaFoldDB" id="A0A0K0DP42"/>
<feature type="transmembrane region" description="Helical" evidence="1">
    <location>
        <begin position="30"/>
        <end position="53"/>
    </location>
</feature>
<protein>
    <submittedName>
        <fullName evidence="3">Uncharacterized protein</fullName>
    </submittedName>
</protein>
<evidence type="ECO:0000256" key="1">
    <source>
        <dbReference type="SAM" id="Phobius"/>
    </source>
</evidence>